<comment type="caution">
    <text evidence="1">The sequence shown here is derived from an EMBL/GenBank/DDBJ whole genome shotgun (WGS) entry which is preliminary data.</text>
</comment>
<protein>
    <recommendedName>
        <fullName evidence="2">Glycosyltransferase</fullName>
    </recommendedName>
</protein>
<sequence length="251" mass="29490">MITRNVVCMKWGNKYSPEYVNILARMVRRNITPPYRFICLTDDPAGIEEEVEIRPIPSFTEPAPEYYRQCQAWRKLLLFEDPLYDLTGKILFFDLDVVIVGNIDCFFAYADKLAIVENWSQPNRLIGQASAFCFEVGRYRELLSEYLIHPDETARQYRTEQVYITRRLGRGNFEFFPAEWCRSFKFHCMPGGVLNSFFTPRQVGKEARVIVFHGNPNPPEAIAGAWGAPVPWYKKFYKTVRPTPWLAEYWR</sequence>
<dbReference type="InterPro" id="IPR029044">
    <property type="entry name" value="Nucleotide-diphossugar_trans"/>
</dbReference>
<name>A0A7C2TGD3_9BACT</name>
<organism evidence="1">
    <name type="scientific">Desulfurivibrio alkaliphilus</name>
    <dbReference type="NCBI Taxonomy" id="427923"/>
    <lineage>
        <taxon>Bacteria</taxon>
        <taxon>Pseudomonadati</taxon>
        <taxon>Thermodesulfobacteriota</taxon>
        <taxon>Desulfobulbia</taxon>
        <taxon>Desulfobulbales</taxon>
        <taxon>Desulfobulbaceae</taxon>
        <taxon>Desulfurivibrio</taxon>
    </lineage>
</organism>
<evidence type="ECO:0000313" key="1">
    <source>
        <dbReference type="EMBL" id="HET97966.1"/>
    </source>
</evidence>
<evidence type="ECO:0008006" key="2">
    <source>
        <dbReference type="Google" id="ProtNLM"/>
    </source>
</evidence>
<dbReference type="Proteomes" id="UP000885986">
    <property type="component" value="Unassembled WGS sequence"/>
</dbReference>
<reference evidence="1" key="1">
    <citation type="journal article" date="2020" name="mSystems">
        <title>Genome- and Community-Level Interaction Insights into Carbon Utilization and Element Cycling Functions of Hydrothermarchaeota in Hydrothermal Sediment.</title>
        <authorList>
            <person name="Zhou Z."/>
            <person name="Liu Y."/>
            <person name="Xu W."/>
            <person name="Pan J."/>
            <person name="Luo Z.H."/>
            <person name="Li M."/>
        </authorList>
    </citation>
    <scope>NUCLEOTIDE SEQUENCE [LARGE SCALE GENOMIC DNA]</scope>
    <source>
        <strain evidence="1">SpSt-1224</strain>
    </source>
</reference>
<dbReference type="EMBL" id="DSDS01000106">
    <property type="protein sequence ID" value="HET97966.1"/>
    <property type="molecule type" value="Genomic_DNA"/>
</dbReference>
<dbReference type="AlphaFoldDB" id="A0A7C2TGD3"/>
<accession>A0A7C2TGD3</accession>
<dbReference type="SUPFAM" id="SSF53448">
    <property type="entry name" value="Nucleotide-diphospho-sugar transferases"/>
    <property type="match status" value="1"/>
</dbReference>
<proteinExistence type="predicted"/>
<dbReference type="Gene3D" id="3.90.550.10">
    <property type="entry name" value="Spore Coat Polysaccharide Biosynthesis Protein SpsA, Chain A"/>
    <property type="match status" value="1"/>
</dbReference>
<gene>
    <name evidence="1" type="ORF">ENN98_04625</name>
</gene>